<dbReference type="PANTHER" id="PTHR48079:SF6">
    <property type="entry name" value="NAD(P)-BINDING DOMAIN-CONTAINING PROTEIN-RELATED"/>
    <property type="match status" value="1"/>
</dbReference>
<dbReference type="PANTHER" id="PTHR48079">
    <property type="entry name" value="PROTEIN YEEZ"/>
    <property type="match status" value="1"/>
</dbReference>
<dbReference type="GO" id="GO:0005737">
    <property type="term" value="C:cytoplasm"/>
    <property type="evidence" value="ECO:0007669"/>
    <property type="project" value="TreeGrafter"/>
</dbReference>
<protein>
    <submittedName>
        <fullName evidence="2">Nucleoside-diphosphate-sugar epimerase</fullName>
    </submittedName>
</protein>
<proteinExistence type="predicted"/>
<dbReference type="Pfam" id="PF01370">
    <property type="entry name" value="Epimerase"/>
    <property type="match status" value="1"/>
</dbReference>
<name>A0A4Q7UCE8_9ACTN</name>
<organism evidence="2 3">
    <name type="scientific">Micromonospora violae</name>
    <dbReference type="NCBI Taxonomy" id="1278207"/>
    <lineage>
        <taxon>Bacteria</taxon>
        <taxon>Bacillati</taxon>
        <taxon>Actinomycetota</taxon>
        <taxon>Actinomycetes</taxon>
        <taxon>Micromonosporales</taxon>
        <taxon>Micromonosporaceae</taxon>
        <taxon>Micromonospora</taxon>
    </lineage>
</organism>
<keyword evidence="3" id="KW-1185">Reference proteome</keyword>
<dbReference type="AlphaFoldDB" id="A0A4Q7UCE8"/>
<dbReference type="GO" id="GO:0004029">
    <property type="term" value="F:aldehyde dehydrogenase (NAD+) activity"/>
    <property type="evidence" value="ECO:0007669"/>
    <property type="project" value="TreeGrafter"/>
</dbReference>
<dbReference type="SUPFAM" id="SSF51735">
    <property type="entry name" value="NAD(P)-binding Rossmann-fold domains"/>
    <property type="match status" value="1"/>
</dbReference>
<evidence type="ECO:0000313" key="3">
    <source>
        <dbReference type="Proteomes" id="UP000293781"/>
    </source>
</evidence>
<evidence type="ECO:0000259" key="1">
    <source>
        <dbReference type="Pfam" id="PF01370"/>
    </source>
</evidence>
<reference evidence="2 3" key="1">
    <citation type="submission" date="2019-02" db="EMBL/GenBank/DDBJ databases">
        <title>Sequencing the genomes of 1000 actinobacteria strains.</title>
        <authorList>
            <person name="Klenk H.-P."/>
        </authorList>
    </citation>
    <scope>NUCLEOTIDE SEQUENCE [LARGE SCALE GENOMIC DNA]</scope>
    <source>
        <strain evidence="2 3">DSM 45888</strain>
    </source>
</reference>
<feature type="domain" description="NAD-dependent epimerase/dehydratase" evidence="1">
    <location>
        <begin position="19"/>
        <end position="179"/>
    </location>
</feature>
<dbReference type="InterPro" id="IPR036291">
    <property type="entry name" value="NAD(P)-bd_dom_sf"/>
</dbReference>
<comment type="caution">
    <text evidence="2">The sequence shown here is derived from an EMBL/GenBank/DDBJ whole genome shotgun (WGS) entry which is preliminary data.</text>
</comment>
<gene>
    <name evidence="2" type="ORF">EV382_1537</name>
</gene>
<sequence>MLVGLTTHRLQSGRCTVRILVVGGSGLIGAHVVDVLRERGHAATTVARTAQPGVDHLLDVGSASVDDLRSVLAGHDGVVYATRTDEQRALPKPIYPEFRRDNVDPVVRLFTAARLEGLTRGVVMGSYYTYFDRLHPQWRLAERHTYIRCRLEQAREGRAAAGDGLPVAVLELPFVFGRAGDRLPNWAGPLDRWARSRTPLVAPTGGSAATSAHSVAVVAVDALEQASGADLPVADENLSWHDMLARIAAAVGRPRRVRRLPAGVARAALRLGGAAQAAGGKESGMNPSHLANLLLADLFVEPATGRPLGPALAETFPAGDA</sequence>
<dbReference type="Proteomes" id="UP000293781">
    <property type="component" value="Unassembled WGS sequence"/>
</dbReference>
<accession>A0A4Q7UCE8</accession>
<evidence type="ECO:0000313" key="2">
    <source>
        <dbReference type="EMBL" id="RZT78354.1"/>
    </source>
</evidence>
<dbReference type="Gene3D" id="3.40.50.720">
    <property type="entry name" value="NAD(P)-binding Rossmann-like Domain"/>
    <property type="match status" value="1"/>
</dbReference>
<dbReference type="InterPro" id="IPR051783">
    <property type="entry name" value="NAD(P)-dependent_oxidoreduct"/>
</dbReference>
<dbReference type="InterPro" id="IPR001509">
    <property type="entry name" value="Epimerase_deHydtase"/>
</dbReference>
<dbReference type="EMBL" id="SHKK01000001">
    <property type="protein sequence ID" value="RZT78354.1"/>
    <property type="molecule type" value="Genomic_DNA"/>
</dbReference>